<organism evidence="1 2">
    <name type="scientific">Streptomyces niveiscabiei</name>
    <dbReference type="NCBI Taxonomy" id="164115"/>
    <lineage>
        <taxon>Bacteria</taxon>
        <taxon>Bacillati</taxon>
        <taxon>Actinomycetota</taxon>
        <taxon>Actinomycetes</taxon>
        <taxon>Kitasatosporales</taxon>
        <taxon>Streptomycetaceae</taxon>
        <taxon>Streptomyces</taxon>
    </lineage>
</organism>
<keyword evidence="2" id="KW-1185">Reference proteome</keyword>
<comment type="caution">
    <text evidence="1">The sequence shown here is derived from an EMBL/GenBank/DDBJ whole genome shotgun (WGS) entry which is preliminary data.</text>
</comment>
<protein>
    <submittedName>
        <fullName evidence="1">Uncharacterized protein</fullName>
    </submittedName>
</protein>
<dbReference type="RefSeq" id="WP_409134790.1">
    <property type="nucleotide sequence ID" value="NZ_JBJVNI010000024.1"/>
</dbReference>
<reference evidence="1 2" key="1">
    <citation type="submission" date="2024-12" db="EMBL/GenBank/DDBJ databases">
        <title>Forecasting of Potato common scab and diversities of Pathogenic streptomyces spp. in china.</title>
        <authorList>
            <person name="Handique U."/>
            <person name="Wu J."/>
        </authorList>
    </citation>
    <scope>NUCLEOTIDE SEQUENCE [LARGE SCALE GENOMIC DNA]</scope>
    <source>
        <strain evidence="1 2">ZRIMU1530</strain>
    </source>
</reference>
<gene>
    <name evidence="1" type="ORF">ACKI18_35955</name>
</gene>
<evidence type="ECO:0000313" key="2">
    <source>
        <dbReference type="Proteomes" id="UP001631957"/>
    </source>
</evidence>
<proteinExistence type="predicted"/>
<accession>A0ABW9I143</accession>
<dbReference type="EMBL" id="JBJVNI010000024">
    <property type="protein sequence ID" value="MFM9614065.1"/>
    <property type="molecule type" value="Genomic_DNA"/>
</dbReference>
<sequence length="151" mass="16344">MTSIGPGSVFTRIDRAVLGSPDATRSSLTVHIGSQAVLLSLEESRSALYGPLRDAALGAAVWRQAVVEAQQEPQNGDGRLLVVWLTLPGLYRNLHRILRCWRRLDRADLEAEALLAVLAALDTVDPDTPELGGCLIKEAVSSFRVATDRVT</sequence>
<dbReference type="Proteomes" id="UP001631957">
    <property type="component" value="Unassembled WGS sequence"/>
</dbReference>
<name>A0ABW9I143_9ACTN</name>
<evidence type="ECO:0000313" key="1">
    <source>
        <dbReference type="EMBL" id="MFM9614065.1"/>
    </source>
</evidence>